<dbReference type="STRING" id="1789683.A0A1X7R0X2"/>
<sequence>MAISDDSDEEEEYSDYLSSDLLEDHQYHQINILKEDKRKRESHVEKGPKNSSKTSNEAEELIKSRPIDPKLDITQKGKKYRLRYVNSMSSNKVELNSIKINESMMSKKKKKGKQYYEVGDPVSGYKFISSEPPPNKKQKKKENIVEPEIDRFQFDRNTNNGMKTRSASNLNHNVNESLLIHKYWSKTTGNNISLPIMSNKNGTLNLLTMEDCEEDIESIAKEKVLQFYLKSQKIMNYNMIQLLKQERTRWHPDKLIKTNTSTSNYSNNVLLATRLFQIINELWESYH</sequence>
<dbReference type="Proteomes" id="UP000196158">
    <property type="component" value="Unassembled WGS sequence"/>
</dbReference>
<reference evidence="2 3" key="1">
    <citation type="submission" date="2017-04" db="EMBL/GenBank/DDBJ databases">
        <authorList>
            <person name="Afonso C.L."/>
            <person name="Miller P.J."/>
            <person name="Scott M.A."/>
            <person name="Spackman E."/>
            <person name="Goraichik I."/>
            <person name="Dimitrov K.M."/>
            <person name="Suarez D.L."/>
            <person name="Swayne D.E."/>
        </authorList>
    </citation>
    <scope>NUCLEOTIDE SEQUENCE [LARGE SCALE GENOMIC DNA]</scope>
</reference>
<feature type="compositionally biased region" description="Acidic residues" evidence="1">
    <location>
        <begin position="1"/>
        <end position="14"/>
    </location>
</feature>
<protein>
    <submittedName>
        <fullName evidence="2">Uncharacterized protein</fullName>
    </submittedName>
</protein>
<feature type="region of interest" description="Disordered" evidence="1">
    <location>
        <begin position="1"/>
        <end position="21"/>
    </location>
</feature>
<proteinExistence type="predicted"/>
<gene>
    <name evidence="2" type="ORF">KASA_0P04994G</name>
</gene>
<evidence type="ECO:0000256" key="1">
    <source>
        <dbReference type="SAM" id="MobiDB-lite"/>
    </source>
</evidence>
<dbReference type="AlphaFoldDB" id="A0A1X7R0X2"/>
<keyword evidence="3" id="KW-1185">Reference proteome</keyword>
<feature type="region of interest" description="Disordered" evidence="1">
    <location>
        <begin position="33"/>
        <end position="67"/>
    </location>
</feature>
<evidence type="ECO:0000313" key="2">
    <source>
        <dbReference type="EMBL" id="SMN19308.1"/>
    </source>
</evidence>
<name>A0A1X7R0X2_9SACH</name>
<organism evidence="2 3">
    <name type="scientific">Maudiozyma saulgeensis</name>
    <dbReference type="NCBI Taxonomy" id="1789683"/>
    <lineage>
        <taxon>Eukaryota</taxon>
        <taxon>Fungi</taxon>
        <taxon>Dikarya</taxon>
        <taxon>Ascomycota</taxon>
        <taxon>Saccharomycotina</taxon>
        <taxon>Saccharomycetes</taxon>
        <taxon>Saccharomycetales</taxon>
        <taxon>Saccharomycetaceae</taxon>
        <taxon>Maudiozyma</taxon>
    </lineage>
</organism>
<accession>A0A1X7R0X2</accession>
<dbReference type="EMBL" id="FXLY01000003">
    <property type="protein sequence ID" value="SMN19308.1"/>
    <property type="molecule type" value="Genomic_DNA"/>
</dbReference>
<evidence type="ECO:0000313" key="3">
    <source>
        <dbReference type="Proteomes" id="UP000196158"/>
    </source>
</evidence>
<dbReference type="OrthoDB" id="412109at2759"/>
<feature type="compositionally biased region" description="Basic and acidic residues" evidence="1">
    <location>
        <begin position="33"/>
        <end position="48"/>
    </location>
</feature>